<proteinExistence type="predicted"/>
<dbReference type="InterPro" id="IPR023801">
    <property type="entry name" value="His_deacetylse_dom"/>
</dbReference>
<keyword evidence="1" id="KW-0472">Membrane</keyword>
<feature type="transmembrane region" description="Helical" evidence="1">
    <location>
        <begin position="56"/>
        <end position="77"/>
    </location>
</feature>
<reference evidence="3" key="1">
    <citation type="submission" date="2017-05" db="UniProtKB">
        <authorList>
            <consortium name="EnsemblMetazoa"/>
        </authorList>
    </citation>
    <scope>IDENTIFICATION</scope>
</reference>
<feature type="transmembrane region" description="Helical" evidence="1">
    <location>
        <begin position="89"/>
        <end position="106"/>
    </location>
</feature>
<evidence type="ECO:0000256" key="1">
    <source>
        <dbReference type="SAM" id="Phobius"/>
    </source>
</evidence>
<protein>
    <recommendedName>
        <fullName evidence="2">Histone deacetylase domain-containing protein</fullName>
    </recommendedName>
</protein>
<dbReference type="STRING" id="400682.A0A1X7TFQ5"/>
<dbReference type="PANTHER" id="PTHR48252:SF77">
    <property type="entry name" value="HISTONE DEACETYLASE DOMAIN-CONTAINING PROTEIN"/>
    <property type="match status" value="1"/>
</dbReference>
<dbReference type="AlphaFoldDB" id="A0A1X7TFQ5"/>
<keyword evidence="1" id="KW-0812">Transmembrane</keyword>
<dbReference type="SUPFAM" id="SSF52768">
    <property type="entry name" value="Arginase/deacetylase"/>
    <property type="match status" value="1"/>
</dbReference>
<evidence type="ECO:0000313" key="3">
    <source>
        <dbReference type="EnsemblMetazoa" id="Aqu2.1.13362_001"/>
    </source>
</evidence>
<dbReference type="InParanoid" id="A0A1X7TFQ5"/>
<organism evidence="3">
    <name type="scientific">Amphimedon queenslandica</name>
    <name type="common">Sponge</name>
    <dbReference type="NCBI Taxonomy" id="400682"/>
    <lineage>
        <taxon>Eukaryota</taxon>
        <taxon>Metazoa</taxon>
        <taxon>Porifera</taxon>
        <taxon>Demospongiae</taxon>
        <taxon>Heteroscleromorpha</taxon>
        <taxon>Haplosclerida</taxon>
        <taxon>Niphatidae</taxon>
        <taxon>Amphimedon</taxon>
    </lineage>
</organism>
<dbReference type="Pfam" id="PF00850">
    <property type="entry name" value="Hist_deacetyl"/>
    <property type="match status" value="1"/>
</dbReference>
<dbReference type="EnsemblMetazoa" id="Aqu2.1.13362_001">
    <property type="protein sequence ID" value="Aqu2.1.13362_001"/>
    <property type="gene ID" value="Aqu2.1.13362"/>
</dbReference>
<name>A0A1X7TFQ5_AMPQE</name>
<evidence type="ECO:0000259" key="2">
    <source>
        <dbReference type="Pfam" id="PF00850"/>
    </source>
</evidence>
<keyword evidence="1" id="KW-1133">Transmembrane helix</keyword>
<dbReference type="PANTHER" id="PTHR48252">
    <property type="entry name" value="HISTONE DEACETYLASE 2-RELATED"/>
    <property type="match status" value="1"/>
</dbReference>
<dbReference type="Gene3D" id="3.40.800.20">
    <property type="entry name" value="Histone deacetylase domain"/>
    <property type="match status" value="1"/>
</dbReference>
<sequence>MTLPVDVTYDMIFKKIHTKGHKTKVLEREIGDKNEFEKDYQELEEVPNWRKFIHPYISPLHIVLIFGYSLLFAGFFICCTVDGTLGNWFWLYLATGVMAVLVNINATGVTIVWVVILTGVIATIAAIVAACGADFLGCDRLGCSNLSIKAHCECVKYVKSFNIPTLVLGGGGYTIRNVARCWTYETSLLLDTDISNELPYTEYFEYFGPDFTLHPYVITKMENQNTRQ</sequence>
<feature type="domain" description="Histone deacetylase" evidence="2">
    <location>
        <begin position="126"/>
        <end position="187"/>
    </location>
</feature>
<dbReference type="InterPro" id="IPR023696">
    <property type="entry name" value="Ureohydrolase_dom_sf"/>
</dbReference>
<dbReference type="OrthoDB" id="1918432at2759"/>
<feature type="transmembrane region" description="Helical" evidence="1">
    <location>
        <begin position="112"/>
        <end position="136"/>
    </location>
</feature>
<accession>A0A1X7TFQ5</accession>
<dbReference type="InterPro" id="IPR037138">
    <property type="entry name" value="His_deacetylse_dom_sf"/>
</dbReference>